<sequence>MSENKGLFAMFGAAAPAPASAPIKKAEDIKTKEELAREAAYVLKHKKQINGAVSATAAANGSSGGQMLITVNDPLIARILVRLDGYIFGAQQLRIRFFDPVLAAAVATSASPAASEGNKKLSTIDIMRNFLKSRWNGEIKFLNLDDMIQLSEQEIATVHKTGRVLPLDNKPNLFDNEVSQSAAIDFISKYYQQFDTNRAVLAALYDSNAIFSVTSNVKLRAQQKLRRRDKKKMMDDEEKLTWATLSRNLMGKSKRQEGKGLMVGPEVIGTTLCRLPTTIHDLQKVEDFVVDAHQSPVGLLISLHGEFKEEESTPPLSYDRTFLLRPATPDSPAMASGWPYIIMNDMLCVRDYIGNQGFKPQAAVPTSIFASYPGV</sequence>
<comment type="caution">
    <text evidence="4">The sequence shown here is derived from an EMBL/GenBank/DDBJ whole genome shotgun (WGS) entry which is preliminary data.</text>
</comment>
<keyword evidence="5" id="KW-1185">Reference proteome</keyword>
<dbReference type="Proteomes" id="UP001304243">
    <property type="component" value="Unassembled WGS sequence"/>
</dbReference>
<evidence type="ECO:0000256" key="2">
    <source>
        <dbReference type="ARBA" id="ARBA00023242"/>
    </source>
</evidence>
<dbReference type="GO" id="GO:0005634">
    <property type="term" value="C:nucleus"/>
    <property type="evidence" value="ECO:0007669"/>
    <property type="project" value="UniProtKB-SubCell"/>
</dbReference>
<dbReference type="InterPro" id="IPR030217">
    <property type="entry name" value="NXF_fam"/>
</dbReference>
<dbReference type="PANTHER" id="PTHR10662:SF22">
    <property type="entry name" value="NUCLEAR RNA EXPORT FACTOR 1"/>
    <property type="match status" value="1"/>
</dbReference>
<accession>A0AAN7DI19</accession>
<dbReference type="PROSITE" id="PS50177">
    <property type="entry name" value="NTF2_DOMAIN"/>
    <property type="match status" value="1"/>
</dbReference>
<dbReference type="InterPro" id="IPR002075">
    <property type="entry name" value="NTF2_dom"/>
</dbReference>
<dbReference type="GO" id="GO:0016973">
    <property type="term" value="P:poly(A)+ mRNA export from nucleus"/>
    <property type="evidence" value="ECO:0007669"/>
    <property type="project" value="TreeGrafter"/>
</dbReference>
<dbReference type="InterPro" id="IPR018222">
    <property type="entry name" value="Nuclear_transport_factor_2_euk"/>
</dbReference>
<organism evidence="4 5">
    <name type="scientific">Mucor velutinosus</name>
    <dbReference type="NCBI Taxonomy" id="708070"/>
    <lineage>
        <taxon>Eukaryota</taxon>
        <taxon>Fungi</taxon>
        <taxon>Fungi incertae sedis</taxon>
        <taxon>Mucoromycota</taxon>
        <taxon>Mucoromycotina</taxon>
        <taxon>Mucoromycetes</taxon>
        <taxon>Mucorales</taxon>
        <taxon>Mucorineae</taxon>
        <taxon>Mucoraceae</taxon>
        <taxon>Mucor</taxon>
    </lineage>
</organism>
<dbReference type="InterPro" id="IPR032710">
    <property type="entry name" value="NTF2-like_dom_sf"/>
</dbReference>
<gene>
    <name evidence="4" type="ORF">ATC70_002557</name>
</gene>
<dbReference type="Gene3D" id="3.10.450.50">
    <property type="match status" value="1"/>
</dbReference>
<evidence type="ECO:0000313" key="5">
    <source>
        <dbReference type="Proteomes" id="UP001304243"/>
    </source>
</evidence>
<evidence type="ECO:0000259" key="3">
    <source>
        <dbReference type="PROSITE" id="PS50177"/>
    </source>
</evidence>
<dbReference type="RefSeq" id="XP_064681616.1">
    <property type="nucleotide sequence ID" value="XM_064821930.1"/>
</dbReference>
<feature type="domain" description="NTF2" evidence="3">
    <location>
        <begin position="182"/>
        <end position="349"/>
    </location>
</feature>
<dbReference type="GO" id="GO:0003723">
    <property type="term" value="F:RNA binding"/>
    <property type="evidence" value="ECO:0007669"/>
    <property type="project" value="TreeGrafter"/>
</dbReference>
<dbReference type="AlphaFoldDB" id="A0AAN7DI19"/>
<keyword evidence="2" id="KW-0539">Nucleus</keyword>
<dbReference type="Pfam" id="PF22602">
    <property type="entry name" value="NXF_NTF2"/>
    <property type="match status" value="1"/>
</dbReference>
<evidence type="ECO:0000256" key="1">
    <source>
        <dbReference type="ARBA" id="ARBA00004123"/>
    </source>
</evidence>
<protein>
    <recommendedName>
        <fullName evidence="3">NTF2 domain-containing protein</fullName>
    </recommendedName>
</protein>
<reference evidence="4 5" key="1">
    <citation type="submission" date="2022-11" db="EMBL/GenBank/DDBJ databases">
        <title>Mucor velutinosus strain NIH1002 WGS.</title>
        <authorList>
            <person name="Subramanian P."/>
            <person name="Mullikin J.C."/>
            <person name="Segre J.A."/>
            <person name="Zelazny A.M."/>
        </authorList>
    </citation>
    <scope>NUCLEOTIDE SEQUENCE [LARGE SCALE GENOMIC DNA]</scope>
    <source>
        <strain evidence="4 5">NIH1002</strain>
    </source>
</reference>
<dbReference type="SUPFAM" id="SSF54427">
    <property type="entry name" value="NTF2-like"/>
    <property type="match status" value="1"/>
</dbReference>
<comment type="subcellular location">
    <subcellularLocation>
        <location evidence="1">Nucleus</location>
    </subcellularLocation>
</comment>
<proteinExistence type="predicted"/>
<dbReference type="EMBL" id="JASEJX010000015">
    <property type="protein sequence ID" value="KAK4514950.1"/>
    <property type="molecule type" value="Genomic_DNA"/>
</dbReference>
<dbReference type="PANTHER" id="PTHR10662">
    <property type="entry name" value="NUCLEAR RNA EXPORT FACTOR"/>
    <property type="match status" value="1"/>
</dbReference>
<evidence type="ECO:0000313" key="4">
    <source>
        <dbReference type="EMBL" id="KAK4514950.1"/>
    </source>
</evidence>
<dbReference type="GeneID" id="89946259"/>
<name>A0AAN7DI19_9FUNG</name>